<dbReference type="GO" id="GO:0072686">
    <property type="term" value="C:mitotic spindle"/>
    <property type="evidence" value="ECO:0007669"/>
    <property type="project" value="InterPro"/>
</dbReference>
<evidence type="ECO:0000256" key="11">
    <source>
        <dbReference type="ARBA" id="ARBA00022829"/>
    </source>
</evidence>
<feature type="compositionally biased region" description="Basic and acidic residues" evidence="17">
    <location>
        <begin position="340"/>
        <end position="356"/>
    </location>
</feature>
<dbReference type="KEGG" id="pfy:PFICI_04401"/>
<accession>W3X905</accession>
<keyword evidence="12" id="KW-0995">Kinetochore</keyword>
<keyword evidence="13" id="KW-0206">Cytoskeleton</keyword>
<evidence type="ECO:0000256" key="13">
    <source>
        <dbReference type="ARBA" id="ARBA00023212"/>
    </source>
</evidence>
<dbReference type="GeneID" id="19269414"/>
<dbReference type="EMBL" id="KI912111">
    <property type="protein sequence ID" value="ETS82525.1"/>
    <property type="molecule type" value="Genomic_DNA"/>
</dbReference>
<dbReference type="Proteomes" id="UP000030651">
    <property type="component" value="Unassembled WGS sequence"/>
</dbReference>
<dbReference type="Pfam" id="PF08655">
    <property type="entry name" value="DASH_Ask1"/>
    <property type="match status" value="1"/>
</dbReference>
<name>W3X905_PESFW</name>
<dbReference type="RefSeq" id="XP_007831173.1">
    <property type="nucleotide sequence ID" value="XM_007832982.1"/>
</dbReference>
<dbReference type="GO" id="GO:0005874">
    <property type="term" value="C:microtubule"/>
    <property type="evidence" value="ECO:0007669"/>
    <property type="project" value="UniProtKB-KW"/>
</dbReference>
<protein>
    <recommendedName>
        <fullName evidence="5">DASH complex subunit ASK1</fullName>
    </recommendedName>
</protein>
<evidence type="ECO:0000256" key="2">
    <source>
        <dbReference type="ARBA" id="ARBA00004186"/>
    </source>
</evidence>
<keyword evidence="16" id="KW-0137">Centromere</keyword>
<dbReference type="GO" id="GO:0042729">
    <property type="term" value="C:DASH complex"/>
    <property type="evidence" value="ECO:0007669"/>
    <property type="project" value="InterPro"/>
</dbReference>
<feature type="region of interest" description="Disordered" evidence="17">
    <location>
        <begin position="86"/>
        <end position="164"/>
    </location>
</feature>
<dbReference type="eggNOG" id="ENOG502S2V2">
    <property type="taxonomic scope" value="Eukaryota"/>
</dbReference>
<gene>
    <name evidence="18" type="ORF">PFICI_04401</name>
</gene>
<sequence length="438" mass="48446">MSRSAATRNLTLTEELEKLEQSITLTLQEIDSNFSKAHRIVTSSILPLVEQYGEHSKNVWEASKFWKQFFEASANVSLSGYEELANDENATEATGNDETTRIEDTTASEDYTQEDHGEDDVTADQSAYAEQSQHRDVEDSLLDDGSLAGSTPRPPATKSMKTMQFAEMDNSYENLRRELKNETDGAGRHGFPPEADEDDEDETVELPDMVTQTKLPDMSMNLGSSLMLEAPTPNKGNNKDPLLHRLLDKNYRIQATPHKLTPAKLPVGKATAGGLQDMDATRRALWQDSPMSSPEIAAPTLRTNLYSAASPLKRRGLARGLGDGPRTPGVSVQTPGAASKTRDVFADEKGKRKRDPDEIDWSDDDETDEVFKGMSPPKTIQFALPPSKLMQTPAREASKRIVDDILLTAGAAPQYLEESEEYSPTMVKMNKDILDDSF</sequence>
<dbReference type="HOGENOM" id="CLU_625697_0_0_1"/>
<evidence type="ECO:0000313" key="19">
    <source>
        <dbReference type="Proteomes" id="UP000030651"/>
    </source>
</evidence>
<dbReference type="OrthoDB" id="5573898at2759"/>
<keyword evidence="14" id="KW-0539">Nucleus</keyword>
<dbReference type="AlphaFoldDB" id="W3X905"/>
<feature type="compositionally biased region" description="Acidic residues" evidence="17">
    <location>
        <begin position="357"/>
        <end position="368"/>
    </location>
</feature>
<keyword evidence="9" id="KW-0493">Microtubule</keyword>
<keyword evidence="10" id="KW-0498">Mitosis</keyword>
<feature type="region of interest" description="Disordered" evidence="17">
    <location>
        <begin position="316"/>
        <end position="377"/>
    </location>
</feature>
<dbReference type="STRING" id="1229662.W3X905"/>
<evidence type="ECO:0000313" key="18">
    <source>
        <dbReference type="EMBL" id="ETS82525.1"/>
    </source>
</evidence>
<proteinExistence type="inferred from homology"/>
<evidence type="ECO:0000256" key="15">
    <source>
        <dbReference type="ARBA" id="ARBA00023306"/>
    </source>
</evidence>
<comment type="subcellular location">
    <subcellularLocation>
        <location evidence="3">Chromosome</location>
        <location evidence="3">Centromere</location>
        <location evidence="3">Kinetochore</location>
    </subcellularLocation>
    <subcellularLocation>
        <location evidence="2">Cytoplasm</location>
        <location evidence="2">Cytoskeleton</location>
        <location evidence="2">Spindle</location>
    </subcellularLocation>
    <subcellularLocation>
        <location evidence="1">Nucleus</location>
    </subcellularLocation>
</comment>
<dbReference type="PANTHER" id="PTHR28200:SF1">
    <property type="entry name" value="DASH COMPLEX SUBUNIT ASK1"/>
    <property type="match status" value="1"/>
</dbReference>
<keyword evidence="15" id="KW-0131">Cell cycle</keyword>
<dbReference type="PANTHER" id="PTHR28200">
    <property type="entry name" value="DASH COMPLEX SUBUNIT ASK1"/>
    <property type="match status" value="1"/>
</dbReference>
<dbReference type="GO" id="GO:0044732">
    <property type="term" value="C:mitotic spindle pole body"/>
    <property type="evidence" value="ECO:0007669"/>
    <property type="project" value="TreeGrafter"/>
</dbReference>
<evidence type="ECO:0000256" key="3">
    <source>
        <dbReference type="ARBA" id="ARBA00004629"/>
    </source>
</evidence>
<evidence type="ECO:0000256" key="8">
    <source>
        <dbReference type="ARBA" id="ARBA00022618"/>
    </source>
</evidence>
<keyword evidence="19" id="KW-1185">Reference proteome</keyword>
<reference evidence="19" key="1">
    <citation type="journal article" date="2015" name="BMC Genomics">
        <title>Genomic and transcriptomic analysis of the endophytic fungus Pestalotiopsis fici reveals its lifestyle and high potential for synthesis of natural products.</title>
        <authorList>
            <person name="Wang X."/>
            <person name="Zhang X."/>
            <person name="Liu L."/>
            <person name="Xiang M."/>
            <person name="Wang W."/>
            <person name="Sun X."/>
            <person name="Che Y."/>
            <person name="Guo L."/>
            <person name="Liu G."/>
            <person name="Guo L."/>
            <person name="Wang C."/>
            <person name="Yin W.B."/>
            <person name="Stadler M."/>
            <person name="Zhang X."/>
            <person name="Liu X."/>
        </authorList>
    </citation>
    <scope>NUCLEOTIDE SEQUENCE [LARGE SCALE GENOMIC DNA]</scope>
    <source>
        <strain evidence="19">W106-1 / CGMCC3.15140</strain>
    </source>
</reference>
<keyword evidence="8" id="KW-0132">Cell division</keyword>
<dbReference type="GO" id="GO:0008608">
    <property type="term" value="P:attachment of spindle microtubules to kinetochore"/>
    <property type="evidence" value="ECO:0007669"/>
    <property type="project" value="InterPro"/>
</dbReference>
<evidence type="ECO:0000256" key="12">
    <source>
        <dbReference type="ARBA" id="ARBA00022838"/>
    </source>
</evidence>
<evidence type="ECO:0000256" key="1">
    <source>
        <dbReference type="ARBA" id="ARBA00004123"/>
    </source>
</evidence>
<dbReference type="GO" id="GO:0051301">
    <property type="term" value="P:cell division"/>
    <property type="evidence" value="ECO:0007669"/>
    <property type="project" value="UniProtKB-KW"/>
</dbReference>
<keyword evidence="6" id="KW-0158">Chromosome</keyword>
<evidence type="ECO:0000256" key="4">
    <source>
        <dbReference type="ARBA" id="ARBA00010731"/>
    </source>
</evidence>
<keyword evidence="7" id="KW-0963">Cytoplasm</keyword>
<feature type="region of interest" description="Disordered" evidence="17">
    <location>
        <begin position="182"/>
        <end position="202"/>
    </location>
</feature>
<keyword evidence="11" id="KW-0159">Chromosome partition</keyword>
<evidence type="ECO:0000256" key="14">
    <source>
        <dbReference type="ARBA" id="ARBA00023242"/>
    </source>
</evidence>
<comment type="similarity">
    <text evidence="4">Belongs to the DASH complex ASK1 family.</text>
</comment>
<evidence type="ECO:0000256" key="5">
    <source>
        <dbReference type="ARBA" id="ARBA00014520"/>
    </source>
</evidence>
<evidence type="ECO:0000256" key="6">
    <source>
        <dbReference type="ARBA" id="ARBA00022454"/>
    </source>
</evidence>
<dbReference type="OMA" id="TIQFHIP"/>
<evidence type="ECO:0000256" key="17">
    <source>
        <dbReference type="SAM" id="MobiDB-lite"/>
    </source>
</evidence>
<organism evidence="18 19">
    <name type="scientific">Pestalotiopsis fici (strain W106-1 / CGMCC3.15140)</name>
    <dbReference type="NCBI Taxonomy" id="1229662"/>
    <lineage>
        <taxon>Eukaryota</taxon>
        <taxon>Fungi</taxon>
        <taxon>Dikarya</taxon>
        <taxon>Ascomycota</taxon>
        <taxon>Pezizomycotina</taxon>
        <taxon>Sordariomycetes</taxon>
        <taxon>Xylariomycetidae</taxon>
        <taxon>Amphisphaeriales</taxon>
        <taxon>Sporocadaceae</taxon>
        <taxon>Pestalotiopsis</taxon>
    </lineage>
</organism>
<evidence type="ECO:0000256" key="7">
    <source>
        <dbReference type="ARBA" id="ARBA00022490"/>
    </source>
</evidence>
<evidence type="ECO:0000256" key="10">
    <source>
        <dbReference type="ARBA" id="ARBA00022776"/>
    </source>
</evidence>
<dbReference type="InParanoid" id="W3X905"/>
<dbReference type="InterPro" id="IPR013964">
    <property type="entry name" value="DASH_Ask1"/>
</dbReference>
<evidence type="ECO:0000256" key="16">
    <source>
        <dbReference type="ARBA" id="ARBA00023328"/>
    </source>
</evidence>
<evidence type="ECO:0000256" key="9">
    <source>
        <dbReference type="ARBA" id="ARBA00022701"/>
    </source>
</evidence>